<name>A0A3E2B703_9FIRM</name>
<gene>
    <name evidence="7" type="primary">argR</name>
    <name evidence="10" type="ORF">DV520_01470</name>
</gene>
<dbReference type="InterPro" id="IPR036390">
    <property type="entry name" value="WH_DNA-bd_sf"/>
</dbReference>
<keyword evidence="6 7" id="KW-0804">Transcription</keyword>
<dbReference type="OrthoDB" id="9807089at2"/>
<keyword evidence="5 7" id="KW-0238">DNA-binding</keyword>
<evidence type="ECO:0000313" key="11">
    <source>
        <dbReference type="Proteomes" id="UP000260649"/>
    </source>
</evidence>
<dbReference type="EMBL" id="QQRQ01000001">
    <property type="protein sequence ID" value="RFT07822.1"/>
    <property type="molecule type" value="Genomic_DNA"/>
</dbReference>
<dbReference type="Pfam" id="PF01316">
    <property type="entry name" value="Arg_repressor"/>
    <property type="match status" value="1"/>
</dbReference>
<dbReference type="InterPro" id="IPR036251">
    <property type="entry name" value="Arg_repress_C_sf"/>
</dbReference>
<dbReference type="SUPFAM" id="SSF55252">
    <property type="entry name" value="C-terminal domain of arginine repressor"/>
    <property type="match status" value="1"/>
</dbReference>
<keyword evidence="11" id="KW-1185">Reference proteome</keyword>
<dbReference type="InterPro" id="IPR036388">
    <property type="entry name" value="WH-like_DNA-bd_sf"/>
</dbReference>
<dbReference type="RefSeq" id="WP_021919646.1">
    <property type="nucleotide sequence ID" value="NZ_CAKXKJ010000002.1"/>
</dbReference>
<dbReference type="GO" id="GO:0034618">
    <property type="term" value="F:arginine binding"/>
    <property type="evidence" value="ECO:0007669"/>
    <property type="project" value="InterPro"/>
</dbReference>
<evidence type="ECO:0000259" key="8">
    <source>
        <dbReference type="Pfam" id="PF01316"/>
    </source>
</evidence>
<protein>
    <recommendedName>
        <fullName evidence="7">Arginine repressor</fullName>
    </recommendedName>
</protein>
<accession>A0A3E2B703</accession>
<dbReference type="GO" id="GO:0003677">
    <property type="term" value="F:DNA binding"/>
    <property type="evidence" value="ECO:0007669"/>
    <property type="project" value="UniProtKB-KW"/>
</dbReference>
<sequence length="153" mass="17028">MKARRQAEILAIIQEYDIETQDQLLEKLREKGMKSTQATISRDIKELHLVKELTGRSTYKYAVSERKTSLNVAGRLNNIFRESVTSFDSAQNIVVLKTMPGLASAACSALDGMHLPNMVGSLAGDDTAILIMRTTQDAEELCLEIVKMLEKNP</sequence>
<dbReference type="GO" id="GO:0005737">
    <property type="term" value="C:cytoplasm"/>
    <property type="evidence" value="ECO:0007669"/>
    <property type="project" value="UniProtKB-SubCell"/>
</dbReference>
<evidence type="ECO:0000256" key="6">
    <source>
        <dbReference type="ARBA" id="ARBA00023163"/>
    </source>
</evidence>
<feature type="domain" description="Arginine repressor DNA-binding" evidence="8">
    <location>
        <begin position="2"/>
        <end position="66"/>
    </location>
</feature>
<dbReference type="AlphaFoldDB" id="A0A3E2B703"/>
<evidence type="ECO:0000256" key="3">
    <source>
        <dbReference type="ARBA" id="ARBA00022490"/>
    </source>
</evidence>
<keyword evidence="3 7" id="KW-0963">Cytoplasm</keyword>
<evidence type="ECO:0000259" key="9">
    <source>
        <dbReference type="Pfam" id="PF02863"/>
    </source>
</evidence>
<reference evidence="10 11" key="1">
    <citation type="submission" date="2018-07" db="EMBL/GenBank/DDBJ databases">
        <title>GABA Modulating Bacteria of the Human Gut Microbiota.</title>
        <authorList>
            <person name="Strandwitz P."/>
            <person name="Kim K.H."/>
            <person name="Terekhova D."/>
            <person name="Liu J.K."/>
            <person name="Sharma A."/>
            <person name="Levering J."/>
            <person name="Mcdonald D."/>
            <person name="Dietrich D."/>
            <person name="Ramadhar T.R."/>
            <person name="Lekbua A."/>
            <person name="Mroue N."/>
            <person name="Liston C."/>
            <person name="Stewart E.J."/>
            <person name="Dubin M.J."/>
            <person name="Zengler K."/>
            <person name="Knight R."/>
            <person name="Gilbert J.A."/>
            <person name="Clardy J."/>
            <person name="Lewis K."/>
        </authorList>
    </citation>
    <scope>NUCLEOTIDE SEQUENCE [LARGE SCALE GENOMIC DNA]</scope>
    <source>
        <strain evidence="10 11">KLE1738</strain>
    </source>
</reference>
<dbReference type="GO" id="GO:0006526">
    <property type="term" value="P:L-arginine biosynthetic process"/>
    <property type="evidence" value="ECO:0007669"/>
    <property type="project" value="UniProtKB-UniPathway"/>
</dbReference>
<evidence type="ECO:0000256" key="4">
    <source>
        <dbReference type="ARBA" id="ARBA00023015"/>
    </source>
</evidence>
<dbReference type="HAMAP" id="MF_00173">
    <property type="entry name" value="Arg_repressor"/>
    <property type="match status" value="1"/>
</dbReference>
<dbReference type="PANTHER" id="PTHR34471:SF1">
    <property type="entry name" value="ARGININE REPRESSOR"/>
    <property type="match status" value="1"/>
</dbReference>
<comment type="pathway">
    <text evidence="7">Amino-acid biosynthesis; L-arginine biosynthesis [regulation].</text>
</comment>
<organism evidence="10 11">
    <name type="scientific">Evtepia gabavorous</name>
    <dbReference type="NCBI Taxonomy" id="2211183"/>
    <lineage>
        <taxon>Bacteria</taxon>
        <taxon>Bacillati</taxon>
        <taxon>Bacillota</taxon>
        <taxon>Clostridia</taxon>
        <taxon>Eubacteriales</taxon>
        <taxon>Evtepia</taxon>
    </lineage>
</organism>
<dbReference type="InterPro" id="IPR020900">
    <property type="entry name" value="Arg_repress_DNA-bd"/>
</dbReference>
<evidence type="ECO:0000256" key="7">
    <source>
        <dbReference type="HAMAP-Rule" id="MF_00173"/>
    </source>
</evidence>
<proteinExistence type="inferred from homology"/>
<keyword evidence="4 7" id="KW-0805">Transcription regulation</keyword>
<comment type="subcellular location">
    <subcellularLocation>
        <location evidence="1 7">Cytoplasm</location>
    </subcellularLocation>
</comment>
<keyword evidence="7" id="KW-0055">Arginine biosynthesis</keyword>
<dbReference type="UniPathway" id="UPA00068"/>
<evidence type="ECO:0000256" key="5">
    <source>
        <dbReference type="ARBA" id="ARBA00023125"/>
    </source>
</evidence>
<dbReference type="GO" id="GO:1900079">
    <property type="term" value="P:regulation of arginine biosynthetic process"/>
    <property type="evidence" value="ECO:0007669"/>
    <property type="project" value="UniProtKB-UniRule"/>
</dbReference>
<dbReference type="SUPFAM" id="SSF46785">
    <property type="entry name" value="Winged helix' DNA-binding domain"/>
    <property type="match status" value="1"/>
</dbReference>
<feature type="domain" description="Arginine repressor C-terminal" evidence="9">
    <location>
        <begin position="80"/>
        <end position="145"/>
    </location>
</feature>
<keyword evidence="7" id="KW-0678">Repressor</keyword>
<evidence type="ECO:0000313" key="10">
    <source>
        <dbReference type="EMBL" id="RFT07822.1"/>
    </source>
</evidence>
<keyword evidence="7" id="KW-0028">Amino-acid biosynthesis</keyword>
<comment type="similarity">
    <text evidence="2 7">Belongs to the ArgR family.</text>
</comment>
<dbReference type="PANTHER" id="PTHR34471">
    <property type="entry name" value="ARGININE REPRESSOR"/>
    <property type="match status" value="1"/>
</dbReference>
<dbReference type="Gene3D" id="1.10.10.10">
    <property type="entry name" value="Winged helix-like DNA-binding domain superfamily/Winged helix DNA-binding domain"/>
    <property type="match status" value="1"/>
</dbReference>
<evidence type="ECO:0000256" key="1">
    <source>
        <dbReference type="ARBA" id="ARBA00004496"/>
    </source>
</evidence>
<dbReference type="Proteomes" id="UP000260649">
    <property type="component" value="Unassembled WGS sequence"/>
</dbReference>
<comment type="function">
    <text evidence="7">Regulates arginine biosynthesis genes.</text>
</comment>
<evidence type="ECO:0000256" key="2">
    <source>
        <dbReference type="ARBA" id="ARBA00008316"/>
    </source>
</evidence>
<dbReference type="InterPro" id="IPR001669">
    <property type="entry name" value="Arg_repress"/>
</dbReference>
<dbReference type="PRINTS" id="PR01467">
    <property type="entry name" value="ARGREPRESSOR"/>
</dbReference>
<dbReference type="Pfam" id="PF02863">
    <property type="entry name" value="Arg_repressor_C"/>
    <property type="match status" value="1"/>
</dbReference>
<dbReference type="GO" id="GO:0051259">
    <property type="term" value="P:protein complex oligomerization"/>
    <property type="evidence" value="ECO:0007669"/>
    <property type="project" value="InterPro"/>
</dbReference>
<comment type="caution">
    <text evidence="10">The sequence shown here is derived from an EMBL/GenBank/DDBJ whole genome shotgun (WGS) entry which is preliminary data.</text>
</comment>
<dbReference type="GO" id="GO:0003700">
    <property type="term" value="F:DNA-binding transcription factor activity"/>
    <property type="evidence" value="ECO:0007669"/>
    <property type="project" value="UniProtKB-UniRule"/>
</dbReference>
<dbReference type="Gene3D" id="3.30.1360.40">
    <property type="match status" value="1"/>
</dbReference>
<dbReference type="InterPro" id="IPR020899">
    <property type="entry name" value="Arg_repress_C"/>
</dbReference>
<dbReference type="GeneID" id="97994404"/>